<dbReference type="FunCoup" id="F6TUN7">
    <property type="interactions" value="58"/>
</dbReference>
<keyword evidence="6" id="KW-0496">Mitochondrion</keyword>
<name>F6TUN7_CIOIN</name>
<evidence type="ECO:0000256" key="14">
    <source>
        <dbReference type="SAM" id="Coils"/>
    </source>
</evidence>
<dbReference type="GeneID" id="100175511"/>
<evidence type="ECO:0000256" key="2">
    <source>
        <dbReference type="ARBA" id="ARBA00004173"/>
    </source>
</evidence>
<evidence type="ECO:0000256" key="13">
    <source>
        <dbReference type="ARBA" id="ARBA00060144"/>
    </source>
</evidence>
<dbReference type="Pfam" id="PF10147">
    <property type="entry name" value="CR6_interact"/>
    <property type="match status" value="1"/>
</dbReference>
<evidence type="ECO:0000313" key="17">
    <source>
        <dbReference type="Proteomes" id="UP000008144"/>
    </source>
</evidence>
<evidence type="ECO:0000256" key="1">
    <source>
        <dbReference type="ARBA" id="ARBA00004123"/>
    </source>
</evidence>
<keyword evidence="17" id="KW-1185">Reference proteome</keyword>
<dbReference type="OMA" id="DHRDPKF"/>
<keyword evidence="9" id="KW-0131">Cell cycle</keyword>
<evidence type="ECO:0000256" key="3">
    <source>
        <dbReference type="ARBA" id="ARBA00005421"/>
    </source>
</evidence>
<dbReference type="GO" id="GO:1990904">
    <property type="term" value="C:ribonucleoprotein complex"/>
    <property type="evidence" value="ECO:0007669"/>
    <property type="project" value="UniProtKB-KW"/>
</dbReference>
<dbReference type="GO" id="GO:0005840">
    <property type="term" value="C:ribosome"/>
    <property type="evidence" value="ECO:0007669"/>
    <property type="project" value="UniProtKB-KW"/>
</dbReference>
<feature type="coiled-coil region" evidence="14">
    <location>
        <begin position="111"/>
        <end position="167"/>
    </location>
</feature>
<evidence type="ECO:0000256" key="6">
    <source>
        <dbReference type="ARBA" id="ARBA00023128"/>
    </source>
</evidence>
<evidence type="ECO:0000256" key="9">
    <source>
        <dbReference type="ARBA" id="ARBA00023306"/>
    </source>
</evidence>
<protein>
    <recommendedName>
        <fullName evidence="11">Large ribosomal subunit protein mL64</fullName>
    </recommendedName>
    <alternativeName>
        <fullName evidence="10">39S ribosomal protein L59, mitochondrial</fullName>
    </alternativeName>
    <alternativeName>
        <fullName evidence="12">Growth arrest and DNA damage-inducible proteins-interacting protein 1</fullName>
    </alternativeName>
</protein>
<evidence type="ECO:0000256" key="15">
    <source>
        <dbReference type="SAM" id="MobiDB-lite"/>
    </source>
</evidence>
<accession>F6TUN7</accession>
<proteinExistence type="inferred from homology"/>
<sequence length="219" mass="26309">MLRPFLKCCVCGRPSIILQIANYRPPPLHEVVARRIEKHQKLGKYFEDNKTYVDETSYFKSNLTEKDKFRLKRRTWAKLGSASNIDPASLFPSKEEVEAEMRAEEEWWPTLNQMKENLRIQKEKKEAKSLERSKKIAQNMAKMPMWIKQFQEEQVATRKKEQEMEKQRGIRLQKVQEKFGFEISRRHPQFVEYMDNQKIQEKSKKKQQIKSQKQSEKKV</sequence>
<organism evidence="16 17">
    <name type="scientific">Ciona intestinalis</name>
    <name type="common">Transparent sea squirt</name>
    <name type="synonym">Ascidia intestinalis</name>
    <dbReference type="NCBI Taxonomy" id="7719"/>
    <lineage>
        <taxon>Eukaryota</taxon>
        <taxon>Metazoa</taxon>
        <taxon>Chordata</taxon>
        <taxon>Tunicata</taxon>
        <taxon>Ascidiacea</taxon>
        <taxon>Phlebobranchia</taxon>
        <taxon>Cionidae</taxon>
        <taxon>Ciona</taxon>
    </lineage>
</organism>
<keyword evidence="4" id="KW-0689">Ribosomal protein</keyword>
<dbReference type="InParanoid" id="F6TUN7"/>
<reference evidence="16" key="2">
    <citation type="journal article" date="2008" name="Genome Biol.">
        <title>Improved genome assembly and evidence-based global gene model set for the chordate Ciona intestinalis: new insight into intron and operon populations.</title>
        <authorList>
            <person name="Satou Y."/>
            <person name="Mineta K."/>
            <person name="Ogasawara M."/>
            <person name="Sasakura Y."/>
            <person name="Shoguchi E."/>
            <person name="Ueno K."/>
            <person name="Yamada L."/>
            <person name="Matsumoto J."/>
            <person name="Wasserscheid J."/>
            <person name="Dewar K."/>
            <person name="Wiley G.B."/>
            <person name="Macmil S.L."/>
            <person name="Roe B.A."/>
            <person name="Zeller R.W."/>
            <person name="Hastings K.E."/>
            <person name="Lemaire P."/>
            <person name="Lindquist E."/>
            <person name="Endo T."/>
            <person name="Hotta K."/>
            <person name="Inaba K."/>
        </authorList>
    </citation>
    <scope>NUCLEOTIDE SEQUENCE [LARGE SCALE GENOMIC DNA]</scope>
    <source>
        <strain evidence="16">wild type</strain>
    </source>
</reference>
<comment type="function">
    <text evidence="13">Acts as a negative regulator of G1 to S cell cycle phase progression by inhibiting cyclin-dependent kinases. Inhibitory effects are additive with GADD45 proteins but also occur in the absence of GADD45 proteins. Acts as a repressor of the orphan nuclear receptor NR4A1 by inhibiting AB domain-mediated transcriptional activity. May be involved in the hormone-mediated regulation of NR4A1 transcriptional activity. May play a role in mitochondrial protein synthesis.</text>
</comment>
<evidence type="ECO:0000256" key="12">
    <source>
        <dbReference type="ARBA" id="ARBA00035485"/>
    </source>
</evidence>
<dbReference type="Proteomes" id="UP000008144">
    <property type="component" value="Chromosome 5"/>
</dbReference>
<evidence type="ECO:0000256" key="11">
    <source>
        <dbReference type="ARBA" id="ARBA00035184"/>
    </source>
</evidence>
<evidence type="ECO:0000256" key="7">
    <source>
        <dbReference type="ARBA" id="ARBA00023242"/>
    </source>
</evidence>
<keyword evidence="5 14" id="KW-0175">Coiled coil</keyword>
<evidence type="ECO:0000256" key="5">
    <source>
        <dbReference type="ARBA" id="ARBA00023054"/>
    </source>
</evidence>
<dbReference type="Gene3D" id="6.10.280.120">
    <property type="entry name" value="Growth arrest and DNA-damage-inducible proteins-interacting protein 1"/>
    <property type="match status" value="1"/>
</dbReference>
<evidence type="ECO:0000256" key="10">
    <source>
        <dbReference type="ARBA" id="ARBA00030700"/>
    </source>
</evidence>
<evidence type="ECO:0000256" key="4">
    <source>
        <dbReference type="ARBA" id="ARBA00022980"/>
    </source>
</evidence>
<dbReference type="Ensembl" id="ENSCINT00000023118.2">
    <property type="protein sequence ID" value="ENSCINP00000022872.2"/>
    <property type="gene ID" value="ENSCING00000012179.2"/>
</dbReference>
<dbReference type="InterPro" id="IPR043035">
    <property type="entry name" value="Ribosomal_mL64_sf"/>
</dbReference>
<reference evidence="17" key="1">
    <citation type="journal article" date="2002" name="Science">
        <title>The draft genome of Ciona intestinalis: insights into chordate and vertebrate origins.</title>
        <authorList>
            <person name="Dehal P."/>
            <person name="Satou Y."/>
            <person name="Campbell R.K."/>
            <person name="Chapman J."/>
            <person name="Degnan B."/>
            <person name="De Tomaso A."/>
            <person name="Davidson B."/>
            <person name="Di Gregorio A."/>
            <person name="Gelpke M."/>
            <person name="Goodstein D.M."/>
            <person name="Harafuji N."/>
            <person name="Hastings K.E."/>
            <person name="Ho I."/>
            <person name="Hotta K."/>
            <person name="Huang W."/>
            <person name="Kawashima T."/>
            <person name="Lemaire P."/>
            <person name="Martinez D."/>
            <person name="Meinertzhagen I.A."/>
            <person name="Necula S."/>
            <person name="Nonaka M."/>
            <person name="Putnam N."/>
            <person name="Rash S."/>
            <person name="Saiga H."/>
            <person name="Satake M."/>
            <person name="Terry A."/>
            <person name="Yamada L."/>
            <person name="Wang H.G."/>
            <person name="Awazu S."/>
            <person name="Azumi K."/>
            <person name="Boore J."/>
            <person name="Branno M."/>
            <person name="Chin-Bow S."/>
            <person name="DeSantis R."/>
            <person name="Doyle S."/>
            <person name="Francino P."/>
            <person name="Keys D.N."/>
            <person name="Haga S."/>
            <person name="Hayashi H."/>
            <person name="Hino K."/>
            <person name="Imai K.S."/>
            <person name="Inaba K."/>
            <person name="Kano S."/>
            <person name="Kobayashi K."/>
            <person name="Kobayashi M."/>
            <person name="Lee B.I."/>
            <person name="Makabe K.W."/>
            <person name="Manohar C."/>
            <person name="Matassi G."/>
            <person name="Medina M."/>
            <person name="Mochizuki Y."/>
            <person name="Mount S."/>
            <person name="Morishita T."/>
            <person name="Miura S."/>
            <person name="Nakayama A."/>
            <person name="Nishizaka S."/>
            <person name="Nomoto H."/>
            <person name="Ohta F."/>
            <person name="Oishi K."/>
            <person name="Rigoutsos I."/>
            <person name="Sano M."/>
            <person name="Sasaki A."/>
            <person name="Sasakura Y."/>
            <person name="Shoguchi E."/>
            <person name="Shin-i T."/>
            <person name="Spagnuolo A."/>
            <person name="Stainier D."/>
            <person name="Suzuki M.M."/>
            <person name="Tassy O."/>
            <person name="Takatori N."/>
            <person name="Tokuoka M."/>
            <person name="Yagi K."/>
            <person name="Yoshizaki F."/>
            <person name="Wada S."/>
            <person name="Zhang C."/>
            <person name="Hyatt P.D."/>
            <person name="Larimer F."/>
            <person name="Detter C."/>
            <person name="Doggett N."/>
            <person name="Glavina T."/>
            <person name="Hawkins T."/>
            <person name="Richardson P."/>
            <person name="Lucas S."/>
            <person name="Kohara Y."/>
            <person name="Levine M."/>
            <person name="Satoh N."/>
            <person name="Rokhsar D.S."/>
        </authorList>
    </citation>
    <scope>NUCLEOTIDE SEQUENCE [LARGE SCALE GENOMIC DNA]</scope>
</reference>
<dbReference type="GO" id="GO:0005739">
    <property type="term" value="C:mitochondrion"/>
    <property type="evidence" value="ECO:0000318"/>
    <property type="project" value="GO_Central"/>
</dbReference>
<comment type="subcellular location">
    <subcellularLocation>
        <location evidence="2">Mitochondrion</location>
    </subcellularLocation>
    <subcellularLocation>
        <location evidence="1">Nucleus</location>
    </subcellularLocation>
</comment>
<dbReference type="PANTHER" id="PTHR31761">
    <property type="entry name" value="GROWTH ARREST AND DNA DAMAGE-INDUCIBLE PROTEINS-INTERACTING PROTEIN 1 GADD45GIP1"/>
    <property type="match status" value="1"/>
</dbReference>
<dbReference type="EMBL" id="EAAA01002182">
    <property type="status" value="NOT_ANNOTATED_CDS"/>
    <property type="molecule type" value="Genomic_DNA"/>
</dbReference>
<reference evidence="16" key="3">
    <citation type="submission" date="2025-08" db="UniProtKB">
        <authorList>
            <consortium name="Ensembl"/>
        </authorList>
    </citation>
    <scope>IDENTIFICATION</scope>
</reference>
<keyword evidence="8" id="KW-0687">Ribonucleoprotein</keyword>
<dbReference type="AlphaFoldDB" id="F6TUN7"/>
<evidence type="ECO:0000313" key="16">
    <source>
        <dbReference type="Ensembl" id="ENSCINP00000022872.2"/>
    </source>
</evidence>
<dbReference type="KEGG" id="cin:100175511"/>
<dbReference type="GO" id="GO:0005634">
    <property type="term" value="C:nucleus"/>
    <property type="evidence" value="ECO:0007669"/>
    <property type="project" value="UniProtKB-SubCell"/>
</dbReference>
<reference evidence="16" key="4">
    <citation type="submission" date="2025-09" db="UniProtKB">
        <authorList>
            <consortium name="Ensembl"/>
        </authorList>
    </citation>
    <scope>IDENTIFICATION</scope>
</reference>
<evidence type="ECO:0000256" key="8">
    <source>
        <dbReference type="ARBA" id="ARBA00023274"/>
    </source>
</evidence>
<gene>
    <name evidence="16" type="primary">LOC100175511</name>
</gene>
<dbReference type="RefSeq" id="XP_002131257.1">
    <property type="nucleotide sequence ID" value="XM_002131221.5"/>
</dbReference>
<dbReference type="OrthoDB" id="6247992at2759"/>
<dbReference type="HOGENOM" id="CLU_1261094_0_0_1"/>
<comment type="similarity">
    <text evidence="3">Belongs to the mitochondrion-specific ribosomal protein mL64 family.</text>
</comment>
<feature type="region of interest" description="Disordered" evidence="15">
    <location>
        <begin position="197"/>
        <end position="219"/>
    </location>
</feature>
<dbReference type="GeneTree" id="ENSGT00390000013719"/>
<dbReference type="InterPro" id="IPR018472">
    <property type="entry name" value="Ribosomal_mL64"/>
</dbReference>
<dbReference type="STRING" id="7719.ENSCINP00000022872"/>
<dbReference type="PANTHER" id="PTHR31761:SF1">
    <property type="entry name" value="LARGE RIBOSOMAL SUBUNIT PROTEIN ML64"/>
    <property type="match status" value="1"/>
</dbReference>
<keyword evidence="7" id="KW-0539">Nucleus</keyword>
<accession>A0A1W2WHI4</accession>